<evidence type="ECO:0000256" key="5">
    <source>
        <dbReference type="ARBA" id="ARBA00023136"/>
    </source>
</evidence>
<dbReference type="InterPro" id="IPR050833">
    <property type="entry name" value="Poly_Biosynth_Transport"/>
</dbReference>
<evidence type="ECO:0000256" key="2">
    <source>
        <dbReference type="ARBA" id="ARBA00022475"/>
    </source>
</evidence>
<dbReference type="GeneID" id="60059310"/>
<evidence type="ECO:0000256" key="3">
    <source>
        <dbReference type="ARBA" id="ARBA00022692"/>
    </source>
</evidence>
<dbReference type="InterPro" id="IPR002797">
    <property type="entry name" value="Polysacc_synth"/>
</dbReference>
<dbReference type="InterPro" id="IPR024923">
    <property type="entry name" value="PG_synth_SpoVB"/>
</dbReference>
<dbReference type="OrthoDB" id="9775950at2"/>
<protein>
    <submittedName>
        <fullName evidence="6">Oligosaccharide flippase family protein</fullName>
    </submittedName>
</protein>
<sequence>MGNRFLKGAMVLSISMFLTKFLGILYVIPFQQLVGESGMALYQYAYIPYSLFISLSTLGIPVGIAKFVSKYNAAGEYDTARKMFRYGIYFMIGLGCVGFLLLYNIAPFYAQHVLAGESKLTNSVEDVTMVIQTISFALLIIPVMAIFRGFFQGNQNMIPTSVSQFLEQVVRIVFILAGSYFIINIKGGTTEEAVAFSVFSAFLAGVIAFGTLYYYWLKNVKGFNRLLKQSVPHEERDYTKLFTELISYAIPFAILGLTTSLLQMVDQSTFNEYMLKGGFPTEKVEVAFGMYGGSLYKIIMIPVSFAIAFGQPLIPELTHYLTSGNMKQVRKNLMLAIQLTCFITVPAVVGMSLLAKPIYILFFNSSTPGYNEMGGQIFLLGSLLGLFMALYSIVTAILQGIGGQWYGIAFLVVGLLIKYVGNVILIPMFYADGATLSTMLAYTFCIGCSLYVIKRKTGFKLTALARRLVAIFVFVFAMGIVVSLVKLILNQILPYQERYVFSILYVAITGVIGAGVYFALAWYFDLLTNLFGTKFSLESLKRRISKKK</sequence>
<evidence type="ECO:0000313" key="7">
    <source>
        <dbReference type="Proteomes" id="UP000487649"/>
    </source>
</evidence>
<gene>
    <name evidence="6" type="ORF">GMA92_08485</name>
</gene>
<keyword evidence="5" id="KW-0472">Membrane</keyword>
<accession>A0A173RSE5</accession>
<dbReference type="Proteomes" id="UP000487649">
    <property type="component" value="Unassembled WGS sequence"/>
</dbReference>
<evidence type="ECO:0000313" key="6">
    <source>
        <dbReference type="EMBL" id="MTK21457.1"/>
    </source>
</evidence>
<reference evidence="6 7" key="1">
    <citation type="journal article" date="2019" name="Nat. Med.">
        <title>A library of human gut bacterial isolates paired with longitudinal multiomics data enables mechanistic microbiome research.</title>
        <authorList>
            <person name="Poyet M."/>
            <person name="Groussin M."/>
            <person name="Gibbons S.M."/>
            <person name="Avila-Pacheco J."/>
            <person name="Jiang X."/>
            <person name="Kearney S.M."/>
            <person name="Perrotta A.R."/>
            <person name="Berdy B."/>
            <person name="Zhao S."/>
            <person name="Lieberman T.D."/>
            <person name="Swanson P.K."/>
            <person name="Smith M."/>
            <person name="Roesemann S."/>
            <person name="Alexander J.E."/>
            <person name="Rich S.A."/>
            <person name="Livny J."/>
            <person name="Vlamakis H."/>
            <person name="Clish C."/>
            <person name="Bullock K."/>
            <person name="Deik A."/>
            <person name="Scott J."/>
            <person name="Pierce K.A."/>
            <person name="Xavier R.J."/>
            <person name="Alm E.J."/>
        </authorList>
    </citation>
    <scope>NUCLEOTIDE SEQUENCE [LARGE SCALE GENOMIC DNA]</scope>
    <source>
        <strain evidence="6 7">BIOML-A198</strain>
    </source>
</reference>
<dbReference type="GO" id="GO:0005886">
    <property type="term" value="C:plasma membrane"/>
    <property type="evidence" value="ECO:0007669"/>
    <property type="project" value="UniProtKB-SubCell"/>
</dbReference>
<keyword evidence="4" id="KW-1133">Transmembrane helix</keyword>
<keyword evidence="2" id="KW-1003">Cell membrane</keyword>
<dbReference type="PIRSF" id="PIRSF038958">
    <property type="entry name" value="PG_synth_SpoVB"/>
    <property type="match status" value="1"/>
</dbReference>
<proteinExistence type="predicted"/>
<dbReference type="CDD" id="cd13124">
    <property type="entry name" value="MATE_SpoVB_like"/>
    <property type="match status" value="1"/>
</dbReference>
<evidence type="ECO:0000256" key="4">
    <source>
        <dbReference type="ARBA" id="ARBA00022989"/>
    </source>
</evidence>
<dbReference type="Pfam" id="PF01943">
    <property type="entry name" value="Polysacc_synt"/>
    <property type="match status" value="1"/>
</dbReference>
<organism evidence="6 7">
    <name type="scientific">Turicibacter sanguinis</name>
    <dbReference type="NCBI Taxonomy" id="154288"/>
    <lineage>
        <taxon>Bacteria</taxon>
        <taxon>Bacillati</taxon>
        <taxon>Bacillota</taxon>
        <taxon>Erysipelotrichia</taxon>
        <taxon>Erysipelotrichales</taxon>
        <taxon>Turicibacteraceae</taxon>
        <taxon>Turicibacter</taxon>
    </lineage>
</organism>
<dbReference type="RefSeq" id="WP_006783606.1">
    <property type="nucleotide sequence ID" value="NZ_CABJBH010000003.1"/>
</dbReference>
<dbReference type="PANTHER" id="PTHR30250">
    <property type="entry name" value="PST FAMILY PREDICTED COLANIC ACID TRANSPORTER"/>
    <property type="match status" value="1"/>
</dbReference>
<evidence type="ECO:0000256" key="1">
    <source>
        <dbReference type="ARBA" id="ARBA00004651"/>
    </source>
</evidence>
<comment type="caution">
    <text evidence="6">The sequence shown here is derived from an EMBL/GenBank/DDBJ whole genome shotgun (WGS) entry which is preliminary data.</text>
</comment>
<name>A0A173RSE5_9FIRM</name>
<dbReference type="AlphaFoldDB" id="A0A173RSE5"/>
<keyword evidence="3" id="KW-0812">Transmembrane</keyword>
<dbReference type="EMBL" id="WMQE01000017">
    <property type="protein sequence ID" value="MTK21457.1"/>
    <property type="molecule type" value="Genomic_DNA"/>
</dbReference>
<dbReference type="PANTHER" id="PTHR30250:SF21">
    <property type="entry name" value="LIPID II FLIPPASE MURJ"/>
    <property type="match status" value="1"/>
</dbReference>
<comment type="subcellular location">
    <subcellularLocation>
        <location evidence="1">Cell membrane</location>
        <topology evidence="1">Multi-pass membrane protein</topology>
    </subcellularLocation>
</comment>